<dbReference type="RefSeq" id="WP_320506548.1">
    <property type="nucleotide sequence ID" value="NZ_JAXCLW010000001.1"/>
</dbReference>
<evidence type="ECO:0000256" key="1">
    <source>
        <dbReference type="ARBA" id="ARBA00022448"/>
    </source>
</evidence>
<proteinExistence type="predicted"/>
<comment type="caution">
    <text evidence="8">The sequence shown here is derived from an EMBL/GenBank/DDBJ whole genome shotgun (WGS) entry which is preliminary data.</text>
</comment>
<dbReference type="EMBL" id="JAXCLW010000001">
    <property type="protein sequence ID" value="MDY0881486.1"/>
    <property type="molecule type" value="Genomic_DNA"/>
</dbReference>
<accession>A0ABU5E5N2</accession>
<feature type="region of interest" description="Disordered" evidence="6">
    <location>
        <begin position="501"/>
        <end position="522"/>
    </location>
</feature>
<feature type="domain" description="ABC transporter" evidence="7">
    <location>
        <begin position="255"/>
        <end position="498"/>
    </location>
</feature>
<dbReference type="Proteomes" id="UP001279642">
    <property type="component" value="Unassembled WGS sequence"/>
</dbReference>
<keyword evidence="2" id="KW-0762">Sugar transport</keyword>
<dbReference type="Pfam" id="PF00005">
    <property type="entry name" value="ABC_tran"/>
    <property type="match status" value="2"/>
</dbReference>
<evidence type="ECO:0000256" key="2">
    <source>
        <dbReference type="ARBA" id="ARBA00022597"/>
    </source>
</evidence>
<keyword evidence="5 8" id="KW-0067">ATP-binding</keyword>
<dbReference type="InterPro" id="IPR050107">
    <property type="entry name" value="ABC_carbohydrate_import_ATPase"/>
</dbReference>
<dbReference type="PROSITE" id="PS50893">
    <property type="entry name" value="ABC_TRANSPORTER_2"/>
    <property type="match status" value="2"/>
</dbReference>
<dbReference type="PANTHER" id="PTHR43790">
    <property type="entry name" value="CARBOHYDRATE TRANSPORT ATP-BINDING PROTEIN MG119-RELATED"/>
    <property type="match status" value="1"/>
</dbReference>
<dbReference type="PANTHER" id="PTHR43790:SF9">
    <property type="entry name" value="GALACTOFURANOSE TRANSPORTER ATP-BINDING PROTEIN YTFR"/>
    <property type="match status" value="1"/>
</dbReference>
<dbReference type="SMART" id="SM00382">
    <property type="entry name" value="AAA"/>
    <property type="match status" value="2"/>
</dbReference>
<sequence>MTAVLTANGLSKAFGTVSVLNDISFDVRPGEVHAIIGENGAGKSTLMRLLAGHAQPSRGGLELDGQPVSFSGPAAAEAAGIVLVHQEILLAEGLSVAENLFLGREMVRRGIIDDAAMNRLAAGKLAEIGCQVSPKALVRQLALADRQLVQIARALLVPHRLVIFDEPTAVLTGGEVERLMGIIRRLKDQGVAILYISHRLNEVEELADRITVLRDGQMIGTFDAAGLTQADMARLMVGRDFSALYPEPLTPPSVTTSAEILEVQGACVPGFVNDVSFTLRQGEILGFAGMIGAGRTELFEGLLGLRDGYAAALRLNGRDLRIRRPGDAIAAGIAYLTEDRKGKGLLLRLRLAPNLTLTALSWIHRRLFLDKRREAQVLQSAIDGFDIRVRHSAMLAGQLSGGNQQKLLLAKILMTDPKLVIIDEPTRGIDIGNKSQIYGFIQKLVKAGKGCIVISSEMQELIGICTRIIVMRNGRVSGELSGGSMTEANVAMLATGAHDLHQSQNHNQPEPSRGPMVAVTTGPTLDHSFSVQGAMQP</sequence>
<dbReference type="InterPro" id="IPR017871">
    <property type="entry name" value="ABC_transporter-like_CS"/>
</dbReference>
<dbReference type="GO" id="GO:0005524">
    <property type="term" value="F:ATP binding"/>
    <property type="evidence" value="ECO:0007669"/>
    <property type="project" value="UniProtKB-KW"/>
</dbReference>
<evidence type="ECO:0000313" key="9">
    <source>
        <dbReference type="Proteomes" id="UP001279642"/>
    </source>
</evidence>
<evidence type="ECO:0000256" key="5">
    <source>
        <dbReference type="ARBA" id="ARBA00022840"/>
    </source>
</evidence>
<protein>
    <submittedName>
        <fullName evidence="8">Sugar ABC transporter ATP-binding protein</fullName>
    </submittedName>
</protein>
<dbReference type="PROSITE" id="PS00211">
    <property type="entry name" value="ABC_TRANSPORTER_1"/>
    <property type="match status" value="1"/>
</dbReference>
<keyword evidence="9" id="KW-1185">Reference proteome</keyword>
<evidence type="ECO:0000313" key="8">
    <source>
        <dbReference type="EMBL" id="MDY0881486.1"/>
    </source>
</evidence>
<keyword evidence="1" id="KW-0813">Transport</keyword>
<dbReference type="InterPro" id="IPR003593">
    <property type="entry name" value="AAA+_ATPase"/>
</dbReference>
<dbReference type="Gene3D" id="3.40.50.300">
    <property type="entry name" value="P-loop containing nucleotide triphosphate hydrolases"/>
    <property type="match status" value="2"/>
</dbReference>
<dbReference type="CDD" id="cd03216">
    <property type="entry name" value="ABC_Carb_Monos_I"/>
    <property type="match status" value="1"/>
</dbReference>
<organism evidence="8 9">
    <name type="scientific">Dongia soli</name>
    <dbReference type="NCBI Taxonomy" id="600628"/>
    <lineage>
        <taxon>Bacteria</taxon>
        <taxon>Pseudomonadati</taxon>
        <taxon>Pseudomonadota</taxon>
        <taxon>Alphaproteobacteria</taxon>
        <taxon>Rhodospirillales</taxon>
        <taxon>Dongiaceae</taxon>
        <taxon>Dongia</taxon>
    </lineage>
</organism>
<evidence type="ECO:0000259" key="7">
    <source>
        <dbReference type="PROSITE" id="PS50893"/>
    </source>
</evidence>
<gene>
    <name evidence="8" type="ORF">SMD27_01385</name>
</gene>
<name>A0ABU5E5N2_9PROT</name>
<keyword evidence="4" id="KW-0547">Nucleotide-binding</keyword>
<feature type="domain" description="ABC transporter" evidence="7">
    <location>
        <begin position="5"/>
        <end position="240"/>
    </location>
</feature>
<dbReference type="CDD" id="cd03215">
    <property type="entry name" value="ABC_Carb_Monos_II"/>
    <property type="match status" value="1"/>
</dbReference>
<dbReference type="InterPro" id="IPR003439">
    <property type="entry name" value="ABC_transporter-like_ATP-bd"/>
</dbReference>
<dbReference type="InterPro" id="IPR027417">
    <property type="entry name" value="P-loop_NTPase"/>
</dbReference>
<keyword evidence="3" id="KW-0677">Repeat</keyword>
<evidence type="ECO:0000256" key="4">
    <source>
        <dbReference type="ARBA" id="ARBA00022741"/>
    </source>
</evidence>
<dbReference type="SUPFAM" id="SSF52540">
    <property type="entry name" value="P-loop containing nucleoside triphosphate hydrolases"/>
    <property type="match status" value="2"/>
</dbReference>
<evidence type="ECO:0000256" key="3">
    <source>
        <dbReference type="ARBA" id="ARBA00022737"/>
    </source>
</evidence>
<evidence type="ECO:0000256" key="6">
    <source>
        <dbReference type="SAM" id="MobiDB-lite"/>
    </source>
</evidence>
<reference evidence="8 9" key="1">
    <citation type="journal article" date="2016" name="Antonie Van Leeuwenhoek">
        <title>Dongia soli sp. nov., isolated from soil from Dokdo, Korea.</title>
        <authorList>
            <person name="Kim D.U."/>
            <person name="Lee H."/>
            <person name="Kim H."/>
            <person name="Kim S.G."/>
            <person name="Ka J.O."/>
        </authorList>
    </citation>
    <scope>NUCLEOTIDE SEQUENCE [LARGE SCALE GENOMIC DNA]</scope>
    <source>
        <strain evidence="8 9">D78</strain>
    </source>
</reference>